<evidence type="ECO:0000313" key="3">
    <source>
        <dbReference type="EMBL" id="GAA6498543.1"/>
    </source>
</evidence>
<keyword evidence="1" id="KW-0472">Membrane</keyword>
<dbReference type="SUPFAM" id="SSF74853">
    <property type="entry name" value="Lamin A/C globular tail domain"/>
    <property type="match status" value="1"/>
</dbReference>
<comment type="caution">
    <text evidence="3">The sequence shown here is derived from an EMBL/GenBank/DDBJ whole genome shotgun (WGS) entry which is preliminary data.</text>
</comment>
<feature type="transmembrane region" description="Helical" evidence="1">
    <location>
        <begin position="12"/>
        <end position="30"/>
    </location>
</feature>
<keyword evidence="1" id="KW-0812">Transmembrane</keyword>
<dbReference type="Proteomes" id="UP001600941">
    <property type="component" value="Unassembled WGS sequence"/>
</dbReference>
<keyword evidence="4" id="KW-1185">Reference proteome</keyword>
<dbReference type="Pfam" id="PF08757">
    <property type="entry name" value="CotH"/>
    <property type="match status" value="1"/>
</dbReference>
<evidence type="ECO:0000313" key="4">
    <source>
        <dbReference type="Proteomes" id="UP001600941"/>
    </source>
</evidence>
<dbReference type="EMBL" id="BAABZQ010000001">
    <property type="protein sequence ID" value="GAA6498543.1"/>
    <property type="molecule type" value="Genomic_DNA"/>
</dbReference>
<gene>
    <name evidence="3" type="ORF">K340107D12_13590</name>
</gene>
<organism evidence="3 4">
    <name type="scientific">Blautia parvula</name>
    <dbReference type="NCBI Taxonomy" id="2877527"/>
    <lineage>
        <taxon>Bacteria</taxon>
        <taxon>Bacillati</taxon>
        <taxon>Bacillota</taxon>
        <taxon>Clostridia</taxon>
        <taxon>Lachnospirales</taxon>
        <taxon>Lachnospiraceae</taxon>
        <taxon>Blautia</taxon>
    </lineage>
</organism>
<dbReference type="Pfam" id="PF13290">
    <property type="entry name" value="CHB_HEX_C_1"/>
    <property type="match status" value="1"/>
</dbReference>
<evidence type="ECO:0000259" key="2">
    <source>
        <dbReference type="Pfam" id="PF13290"/>
    </source>
</evidence>
<dbReference type="InterPro" id="IPR059177">
    <property type="entry name" value="GH29D-like_dom"/>
</dbReference>
<dbReference type="RefSeq" id="WP_227210409.1">
    <property type="nucleotide sequence ID" value="NZ_BAABZQ010000001.1"/>
</dbReference>
<sequence>MKKKFSTKDIFLIALSILALTVLIFIIIHSEKKQQEEREKLAAAMQQEESGEDDGSLYAGSPKALMINEVNQSGWVELYNCEKEDLDISGIAVLVNGEKKAELTKHTRLDAGKFLTLDLDEKLGEGKENLLSLVKADGTCIQSWIVPKLTENESYGRVADGDISMGYLNATKGEANEPAEKKEKEQLEFSVPSGFYDSAFPLTISAPDHTEIYYTTDGTVPTEKSEKYTAPVTIENRSGSDYIYADSDGIGYEHNFKPASIQKGTVIRAVYVDEDGRRSEEKIRSYYVGVGGSSDLNNMPVLSVTADPLDLFDYFTGMYVSGQSYEDALARGEGKDNRKANYRNGWVKKAHIEFFESGKDMTYEGDVNLSMLTDMNITSPQKGFSAQITGSGRWEGSSLERFLDKTEKTLTIQTNKYDNAYKIRELTANKLLEETSVGTNILMPCVVFINGENWGGYMLRAPFTREFIEEQYGITGEEVVTVRNGSADQKEFQSLYDEFYNFVTGSDMSDTSKYEIVKQEMDIRSYLDYFCANMYLANAQYGQEEACIWRTVSSENGGYADGRWRWVLGSMDMTMDNGTTGPVSTASINTLLQPGVTEDAFFQSLLGSGEFRQQLKESMYRMADDIFPKEKAEAIVNETAHKIQKMAVSSYKRFFGNVKDDFYADEVDKILHFFNNRSKYMLHYTDEMIK</sequence>
<dbReference type="InterPro" id="IPR036415">
    <property type="entry name" value="Lamin_tail_dom_sf"/>
</dbReference>
<dbReference type="InterPro" id="IPR014867">
    <property type="entry name" value="Spore_coat_CotH_CotH2/3/7"/>
</dbReference>
<keyword evidence="1" id="KW-1133">Transmembrane helix</keyword>
<evidence type="ECO:0000256" key="1">
    <source>
        <dbReference type="SAM" id="Phobius"/>
    </source>
</evidence>
<feature type="domain" description="GH29D-like beta-sandwich" evidence="2">
    <location>
        <begin position="192"/>
        <end position="236"/>
    </location>
</feature>
<proteinExistence type="predicted"/>
<name>A0ABQ0BPS6_9FIRM</name>
<protein>
    <recommendedName>
        <fullName evidence="2">GH29D-like beta-sandwich domain-containing protein</fullName>
    </recommendedName>
</protein>
<reference evidence="3 4" key="1">
    <citation type="submission" date="2024-04" db="EMBL/GenBank/DDBJ databases">
        <title>Defined microbial consortia suppress multidrug-resistant proinflammatory Enterobacteriaceae via ecological control.</title>
        <authorList>
            <person name="Furuichi M."/>
            <person name="Kawaguchi T."/>
            <person name="Pust M."/>
            <person name="Yasuma K."/>
            <person name="Plichta D."/>
            <person name="Hasegawa N."/>
            <person name="Ohya T."/>
            <person name="Bhattarai S."/>
            <person name="Sasajima S."/>
            <person name="Aoto Y."/>
            <person name="Tuganbaev T."/>
            <person name="Yaginuma M."/>
            <person name="Ueda M."/>
            <person name="Okahashi N."/>
            <person name="Amafuji K."/>
            <person name="Kiridooshi Y."/>
            <person name="Sugita K."/>
            <person name="Strazar M."/>
            <person name="Skelly A."/>
            <person name="Suda W."/>
            <person name="Hattori M."/>
            <person name="Nakamoto N."/>
            <person name="Caballero S."/>
            <person name="Norman J."/>
            <person name="Olle B."/>
            <person name="Tanoue T."/>
            <person name="Arita M."/>
            <person name="Bucci V."/>
            <person name="Atarashi K."/>
            <person name="Xavier R."/>
            <person name="Honda K."/>
        </authorList>
    </citation>
    <scope>NUCLEOTIDE SEQUENCE [LARGE SCALE GENOMIC DNA]</scope>
    <source>
        <strain evidence="4">k34-0107-D12</strain>
    </source>
</reference>
<accession>A0ABQ0BPS6</accession>